<accession>A0ABW5DYN2</accession>
<sequence>MPAFVTNGPDIPERLLEAHEEGKVVFFCGAGISYPAGLPDFEGLVEKIYKLSGTNKSVVEKAALKKWRYDETLDLLERRLGDRERVRRALASSLEPRWGKDGAKDTHSALLKLACDAEGKTRLVTTNFDRIFEQVIKKEKLEVPSCPAPYLPIPKKSMWNGVVYLHGLLAKKEPSLEELNRLVVTSGDFGKAYLYERWAARFVSELLRNYTVCFVGYSIDDPVLRYMMDAISADALLGEQTPEAYAFAGYEGDSKDADAQWRTKGVTPVLYEVLPGKVGHSALHQTMIEWAKVYSTGAGGKSSIIANEASKLPTAITRDDFTVSRVLWAMTDSVAARTFAEHNPVPPFEWLKVFSEPLFGTDELSRYGVHEPSTKKTDNKFSMIDRPTPWKKAPYMSLTRQNHERSGWDDVMFQIGRWLLRHLNNPHLILWLAKKGGVLHGEFRNQIWRRIERISKAEKDGDEEALQKMLGGAPDAIPTPLMREAWMYLLLNYSEFQHYGWVYEWFSKLDMFGPTGGLRNELRERIFPKIIIEEAYSGREGDGSEEERIHSIFRYSVFAVGERVYSQFNSRKRHSERWGNDLHVFLNDFVAMVIEAEELHLKLYGEDGAKWYLSFEVPSISDSSQGKYTQNWQPLVRWARDAWSSLLQVDEVIARGYISQWSNSTAIMLKRLAMFAAAQEQILSSNERIEFLLSSAEVYLWDDAYRRELMRLLVVIGADVEPALKRSLEQEILNAPAEELIYEGETEEDLVRKRSYKIWLRLAKLREGGWELGENAAEYMDEYQAAHPDVGLSENQSEEFTSFMEMGEAELELSASCRTMGDDYVEWLIKNKEVDRFGRSEWSDLCRRKFKEPAKALNELIFEKEVWLPDRVNECIRAWSARETLLELSWNYAATFILRLSYEQREDIHRAVADALCKVGNLTAKRGERLRRQDDLVYKLGEDIVHRVYDEEPVSSDHAMAAINHPIGDVAEGIFLWWWNQSSSTDRKLEGNVRELFTQICSFEQPIYSYGILILSKYVEFLYRVDPGWTRDHVIVAFDWDNHEELAIAAWSGYLMSPRISPGLVADLKEHLIATSGRFNNEDTNAKQFADVVTYLGLTRYATFTNEDLRSIFESLSLYQLRFAAASISTRLKGVGEKRADYWRNTVKPFIRDIWPKDEEKKTEDVGGFFAEICVNAGDAFDEAWAEVKEWIKPMGWPDHLCDEIYESNLHKRHPGNVIALLDATIADDVHYIPSELSKIISEIPASNRRSAAFRRLSDLVERRG</sequence>
<name>A0ABW5DYN2_9BACT</name>
<evidence type="ECO:0000313" key="2">
    <source>
        <dbReference type="Proteomes" id="UP001597297"/>
    </source>
</evidence>
<protein>
    <submittedName>
        <fullName evidence="1">SIR2 family protein</fullName>
    </submittedName>
</protein>
<gene>
    <name evidence="1" type="ORF">ACFSQZ_01455</name>
</gene>
<dbReference type="InterPro" id="IPR029035">
    <property type="entry name" value="DHS-like_NAD/FAD-binding_dom"/>
</dbReference>
<keyword evidence="2" id="KW-1185">Reference proteome</keyword>
<dbReference type="Pfam" id="PF13289">
    <property type="entry name" value="SIR2_2"/>
    <property type="match status" value="1"/>
</dbReference>
<organism evidence="1 2">
    <name type="scientific">Rubritalea spongiae</name>
    <dbReference type="NCBI Taxonomy" id="430797"/>
    <lineage>
        <taxon>Bacteria</taxon>
        <taxon>Pseudomonadati</taxon>
        <taxon>Verrucomicrobiota</taxon>
        <taxon>Verrucomicrobiia</taxon>
        <taxon>Verrucomicrobiales</taxon>
        <taxon>Rubritaleaceae</taxon>
        <taxon>Rubritalea</taxon>
    </lineage>
</organism>
<evidence type="ECO:0000313" key="1">
    <source>
        <dbReference type="EMBL" id="MFD2275122.1"/>
    </source>
</evidence>
<comment type="caution">
    <text evidence="1">The sequence shown here is derived from an EMBL/GenBank/DDBJ whole genome shotgun (WGS) entry which is preliminary data.</text>
</comment>
<reference evidence="2" key="1">
    <citation type="journal article" date="2019" name="Int. J. Syst. Evol. Microbiol.">
        <title>The Global Catalogue of Microorganisms (GCM) 10K type strain sequencing project: providing services to taxonomists for standard genome sequencing and annotation.</title>
        <authorList>
            <consortium name="The Broad Institute Genomics Platform"/>
            <consortium name="The Broad Institute Genome Sequencing Center for Infectious Disease"/>
            <person name="Wu L."/>
            <person name="Ma J."/>
        </authorList>
    </citation>
    <scope>NUCLEOTIDE SEQUENCE [LARGE SCALE GENOMIC DNA]</scope>
    <source>
        <strain evidence="2">JCM 16545</strain>
    </source>
</reference>
<dbReference type="Proteomes" id="UP001597297">
    <property type="component" value="Unassembled WGS sequence"/>
</dbReference>
<dbReference type="EMBL" id="JBHUJC010000003">
    <property type="protein sequence ID" value="MFD2275122.1"/>
    <property type="molecule type" value="Genomic_DNA"/>
</dbReference>
<dbReference type="SUPFAM" id="SSF52467">
    <property type="entry name" value="DHS-like NAD/FAD-binding domain"/>
    <property type="match status" value="1"/>
</dbReference>
<dbReference type="Gene3D" id="3.40.50.1220">
    <property type="entry name" value="TPP-binding domain"/>
    <property type="match status" value="1"/>
</dbReference>
<dbReference type="RefSeq" id="WP_377094866.1">
    <property type="nucleotide sequence ID" value="NZ_JBHSJM010000001.1"/>
</dbReference>
<proteinExistence type="predicted"/>